<accession>A0ABD1XPD5</accession>
<dbReference type="EMBL" id="JBHFFA010000007">
    <property type="protein sequence ID" value="KAL2610782.1"/>
    <property type="molecule type" value="Genomic_DNA"/>
</dbReference>
<dbReference type="AlphaFoldDB" id="A0ABD1XPD5"/>
<keyword evidence="2" id="KW-1185">Reference proteome</keyword>
<organism evidence="1 2">
    <name type="scientific">Riccia fluitans</name>
    <dbReference type="NCBI Taxonomy" id="41844"/>
    <lineage>
        <taxon>Eukaryota</taxon>
        <taxon>Viridiplantae</taxon>
        <taxon>Streptophyta</taxon>
        <taxon>Embryophyta</taxon>
        <taxon>Marchantiophyta</taxon>
        <taxon>Marchantiopsida</taxon>
        <taxon>Marchantiidae</taxon>
        <taxon>Marchantiales</taxon>
        <taxon>Ricciaceae</taxon>
        <taxon>Riccia</taxon>
    </lineage>
</organism>
<dbReference type="Proteomes" id="UP001605036">
    <property type="component" value="Unassembled WGS sequence"/>
</dbReference>
<protein>
    <submittedName>
        <fullName evidence="1">Uncharacterized protein</fullName>
    </submittedName>
</protein>
<comment type="caution">
    <text evidence="1">The sequence shown here is derived from an EMBL/GenBank/DDBJ whole genome shotgun (WGS) entry which is preliminary data.</text>
</comment>
<reference evidence="1 2" key="1">
    <citation type="submission" date="2024-09" db="EMBL/GenBank/DDBJ databases">
        <title>Chromosome-scale assembly of Riccia fluitans.</title>
        <authorList>
            <person name="Paukszto L."/>
            <person name="Sawicki J."/>
            <person name="Karawczyk K."/>
            <person name="Piernik-Szablinska J."/>
            <person name="Szczecinska M."/>
            <person name="Mazdziarz M."/>
        </authorList>
    </citation>
    <scope>NUCLEOTIDE SEQUENCE [LARGE SCALE GENOMIC DNA]</scope>
    <source>
        <strain evidence="1">Rf_01</strain>
        <tissue evidence="1">Aerial parts of the thallus</tissue>
    </source>
</reference>
<gene>
    <name evidence="1" type="ORF">R1flu_022474</name>
</gene>
<proteinExistence type="predicted"/>
<sequence length="97" mass="9994">MKEMEVCDPSPVLCLTESAKRAEGGGWSMCTGLAALVRPGVAGSAFEYGPSAAAAVRFGSPPVGIRTCNGWLGGMGRGRVPNLRTRIRAATVALDLS</sequence>
<name>A0ABD1XPD5_9MARC</name>
<evidence type="ECO:0000313" key="2">
    <source>
        <dbReference type="Proteomes" id="UP001605036"/>
    </source>
</evidence>
<evidence type="ECO:0000313" key="1">
    <source>
        <dbReference type="EMBL" id="KAL2610782.1"/>
    </source>
</evidence>